<keyword evidence="2 4" id="KW-0238">DNA-binding</keyword>
<accession>A0ABT2H5R7</accession>
<evidence type="ECO:0000259" key="5">
    <source>
        <dbReference type="PROSITE" id="PS50977"/>
    </source>
</evidence>
<dbReference type="Gene3D" id="1.10.357.10">
    <property type="entry name" value="Tetracycline Repressor, domain 2"/>
    <property type="match status" value="1"/>
</dbReference>
<evidence type="ECO:0000256" key="4">
    <source>
        <dbReference type="PROSITE-ProRule" id="PRU00335"/>
    </source>
</evidence>
<feature type="domain" description="HTH tetR-type" evidence="5">
    <location>
        <begin position="17"/>
        <end position="77"/>
    </location>
</feature>
<feature type="DNA-binding region" description="H-T-H motif" evidence="4">
    <location>
        <begin position="40"/>
        <end position="59"/>
    </location>
</feature>
<evidence type="ECO:0000313" key="6">
    <source>
        <dbReference type="EMBL" id="MCS5735233.1"/>
    </source>
</evidence>
<dbReference type="InterPro" id="IPR011075">
    <property type="entry name" value="TetR_C"/>
</dbReference>
<dbReference type="PANTHER" id="PTHR30055">
    <property type="entry name" value="HTH-TYPE TRANSCRIPTIONAL REGULATOR RUTR"/>
    <property type="match status" value="1"/>
</dbReference>
<dbReference type="SUPFAM" id="SSF46689">
    <property type="entry name" value="Homeodomain-like"/>
    <property type="match status" value="1"/>
</dbReference>
<dbReference type="PRINTS" id="PR00455">
    <property type="entry name" value="HTHTETR"/>
</dbReference>
<keyword evidence="1" id="KW-0805">Transcription regulation</keyword>
<evidence type="ECO:0000256" key="1">
    <source>
        <dbReference type="ARBA" id="ARBA00023015"/>
    </source>
</evidence>
<dbReference type="PROSITE" id="PS50977">
    <property type="entry name" value="HTH_TETR_2"/>
    <property type="match status" value="1"/>
</dbReference>
<dbReference type="PANTHER" id="PTHR30055:SF148">
    <property type="entry name" value="TETR-FAMILY TRANSCRIPTIONAL REGULATOR"/>
    <property type="match status" value="1"/>
</dbReference>
<dbReference type="EMBL" id="JANLCJ010000005">
    <property type="protein sequence ID" value="MCS5735233.1"/>
    <property type="molecule type" value="Genomic_DNA"/>
</dbReference>
<proteinExistence type="predicted"/>
<dbReference type="Pfam" id="PF16859">
    <property type="entry name" value="TetR_C_11"/>
    <property type="match status" value="1"/>
</dbReference>
<comment type="caution">
    <text evidence="6">The sequence shown here is derived from an EMBL/GenBank/DDBJ whole genome shotgun (WGS) entry which is preliminary data.</text>
</comment>
<dbReference type="RefSeq" id="WP_259540141.1">
    <property type="nucleotide sequence ID" value="NZ_JANLCJ010000005.1"/>
</dbReference>
<dbReference type="SUPFAM" id="SSF48498">
    <property type="entry name" value="Tetracyclin repressor-like, C-terminal domain"/>
    <property type="match status" value="1"/>
</dbReference>
<sequence length="208" mass="22258">MNEHRANEHRNGPVRSAAARDAILEATARLFQSEGYDHLTIEGIAKEAGVGKQTIYRWWPTRGALIADCLSDGRLFAVDFAVPDTGDLVADVEQWLDTVIPILDAPGGGALLRSLVAAAAEDSAVGDHLSESLGVERHLSERLTAGIRDGQLAPGAPVDELGHAILGTIIVQVLSRQDDATDRLRQLVRFMLRSGSPQNGPLSPTDAK</sequence>
<dbReference type="InterPro" id="IPR050109">
    <property type="entry name" value="HTH-type_TetR-like_transc_reg"/>
</dbReference>
<dbReference type="InterPro" id="IPR009057">
    <property type="entry name" value="Homeodomain-like_sf"/>
</dbReference>
<keyword evidence="7" id="KW-1185">Reference proteome</keyword>
<reference evidence="6" key="1">
    <citation type="submission" date="2022-08" db="EMBL/GenBank/DDBJ databases">
        <authorList>
            <person name="Deng Y."/>
            <person name="Han X.-F."/>
            <person name="Zhang Y.-Q."/>
        </authorList>
    </citation>
    <scope>NUCLEOTIDE SEQUENCE</scope>
    <source>
        <strain evidence="6">CPCC 203386</strain>
    </source>
</reference>
<keyword evidence="3" id="KW-0804">Transcription</keyword>
<evidence type="ECO:0000313" key="7">
    <source>
        <dbReference type="Proteomes" id="UP001165586"/>
    </source>
</evidence>
<gene>
    <name evidence="6" type="ORF">N1032_15910</name>
</gene>
<evidence type="ECO:0000256" key="2">
    <source>
        <dbReference type="ARBA" id="ARBA00023125"/>
    </source>
</evidence>
<evidence type="ECO:0000256" key="3">
    <source>
        <dbReference type="ARBA" id="ARBA00023163"/>
    </source>
</evidence>
<dbReference type="InterPro" id="IPR001647">
    <property type="entry name" value="HTH_TetR"/>
</dbReference>
<protein>
    <submittedName>
        <fullName evidence="6">TetR/AcrR family transcriptional regulator</fullName>
    </submittedName>
</protein>
<dbReference type="Pfam" id="PF00440">
    <property type="entry name" value="TetR_N"/>
    <property type="match status" value="1"/>
</dbReference>
<name>A0ABT2H5R7_9MICO</name>
<dbReference type="InterPro" id="IPR036271">
    <property type="entry name" value="Tet_transcr_reg_TetR-rel_C_sf"/>
</dbReference>
<dbReference type="Proteomes" id="UP001165586">
    <property type="component" value="Unassembled WGS sequence"/>
</dbReference>
<organism evidence="6 7">
    <name type="scientific">Herbiconiux daphne</name>
    <dbReference type="NCBI Taxonomy" id="2970914"/>
    <lineage>
        <taxon>Bacteria</taxon>
        <taxon>Bacillati</taxon>
        <taxon>Actinomycetota</taxon>
        <taxon>Actinomycetes</taxon>
        <taxon>Micrococcales</taxon>
        <taxon>Microbacteriaceae</taxon>
        <taxon>Herbiconiux</taxon>
    </lineage>
</organism>